<gene>
    <name evidence="2" type="ORF">RRG08_034710</name>
</gene>
<proteinExistence type="predicted"/>
<keyword evidence="1" id="KW-0732">Signal</keyword>
<evidence type="ECO:0008006" key="4">
    <source>
        <dbReference type="Google" id="ProtNLM"/>
    </source>
</evidence>
<comment type="caution">
    <text evidence="2">The sequence shown here is derived from an EMBL/GenBank/DDBJ whole genome shotgun (WGS) entry which is preliminary data.</text>
</comment>
<keyword evidence="3" id="KW-1185">Reference proteome</keyword>
<dbReference type="EMBL" id="JAWDGP010004939">
    <property type="protein sequence ID" value="KAK3760869.1"/>
    <property type="molecule type" value="Genomic_DNA"/>
</dbReference>
<evidence type="ECO:0000313" key="2">
    <source>
        <dbReference type="EMBL" id="KAK3760869.1"/>
    </source>
</evidence>
<protein>
    <recommendedName>
        <fullName evidence="4">Apple domain-containing protein</fullName>
    </recommendedName>
</protein>
<feature type="signal peptide" evidence="1">
    <location>
        <begin position="1"/>
        <end position="20"/>
    </location>
</feature>
<feature type="chain" id="PRO_5041924999" description="Apple domain-containing protein" evidence="1">
    <location>
        <begin position="21"/>
        <end position="317"/>
    </location>
</feature>
<organism evidence="2 3">
    <name type="scientific">Elysia crispata</name>
    <name type="common">lettuce slug</name>
    <dbReference type="NCBI Taxonomy" id="231223"/>
    <lineage>
        <taxon>Eukaryota</taxon>
        <taxon>Metazoa</taxon>
        <taxon>Spiralia</taxon>
        <taxon>Lophotrochozoa</taxon>
        <taxon>Mollusca</taxon>
        <taxon>Gastropoda</taxon>
        <taxon>Heterobranchia</taxon>
        <taxon>Euthyneura</taxon>
        <taxon>Panpulmonata</taxon>
        <taxon>Sacoglossa</taxon>
        <taxon>Placobranchoidea</taxon>
        <taxon>Plakobranchidae</taxon>
        <taxon>Elysia</taxon>
    </lineage>
</organism>
<name>A0AAE0Z114_9GAST</name>
<reference evidence="2" key="1">
    <citation type="journal article" date="2023" name="G3 (Bethesda)">
        <title>A reference genome for the long-term kleptoplast-retaining sea slug Elysia crispata morphotype clarki.</title>
        <authorList>
            <person name="Eastman K.E."/>
            <person name="Pendleton A.L."/>
            <person name="Shaikh M.A."/>
            <person name="Suttiyut T."/>
            <person name="Ogas R."/>
            <person name="Tomko P."/>
            <person name="Gavelis G."/>
            <person name="Widhalm J.R."/>
            <person name="Wisecaver J.H."/>
        </authorList>
    </citation>
    <scope>NUCLEOTIDE SEQUENCE</scope>
    <source>
        <strain evidence="2">ECLA1</strain>
    </source>
</reference>
<accession>A0AAE0Z114</accession>
<evidence type="ECO:0000256" key="1">
    <source>
        <dbReference type="SAM" id="SignalP"/>
    </source>
</evidence>
<dbReference type="AlphaFoldDB" id="A0AAE0Z114"/>
<evidence type="ECO:0000313" key="3">
    <source>
        <dbReference type="Proteomes" id="UP001283361"/>
    </source>
</evidence>
<sequence length="317" mass="35629">MLGCSGPALCLLLVLRPAMAFVLCNDCRQTKFKHTRGQKVVSGADHLASFSSLGMSNILCAAYCRQSSECDLYHFSTLNNVCVTFKKTDSFNPVDGFTSDPDWSTSVQPGVWTLAFRAQSRVGVSTYSTWLDSSQQDDNPYPADFPPACLRLKDYGQCDRHFRSQVLDNWVNIQEVYFSLVKNDVEVAFILFDGTSSDMTSWFSQDRILDSTWSSLASDNNLEPVRISGECQSKSCRRFRVHESWTLCKVESFYTFTIDKGYDICTTCCWEPLDLSTSPVFLYSPVNGRASVGIERGSLALGREAEVLSVWVKFNDF</sequence>
<dbReference type="Proteomes" id="UP001283361">
    <property type="component" value="Unassembled WGS sequence"/>
</dbReference>